<feature type="domain" description="Guanylate cyclase" evidence="1">
    <location>
        <begin position="452"/>
        <end position="565"/>
    </location>
</feature>
<dbReference type="InterPro" id="IPR050697">
    <property type="entry name" value="Adenylyl/Guanylyl_Cyclase_3/4"/>
</dbReference>
<dbReference type="CDD" id="cd07302">
    <property type="entry name" value="CHD"/>
    <property type="match status" value="1"/>
</dbReference>
<evidence type="ECO:0000313" key="3">
    <source>
        <dbReference type="Proteomes" id="UP000012040"/>
    </source>
</evidence>
<name>M4V6W3_9BACT</name>
<dbReference type="Pfam" id="PF19363">
    <property type="entry name" value="DUF5939"/>
    <property type="match status" value="1"/>
</dbReference>
<dbReference type="KEGG" id="bex:A11Q_896"/>
<dbReference type="InterPro" id="IPR045983">
    <property type="entry name" value="GUC-dom-containing_N"/>
</dbReference>
<dbReference type="PROSITE" id="PS50125">
    <property type="entry name" value="GUANYLATE_CYCLASE_2"/>
    <property type="match status" value="1"/>
</dbReference>
<dbReference type="AlphaFoldDB" id="M4V6W3"/>
<dbReference type="eggNOG" id="COG2114">
    <property type="taxonomic scope" value="Bacteria"/>
</dbReference>
<dbReference type="PANTHER" id="PTHR43081">
    <property type="entry name" value="ADENYLATE CYCLASE, TERMINAL-DIFFERENTIATION SPECIFIC-RELATED"/>
    <property type="match status" value="1"/>
</dbReference>
<dbReference type="OrthoDB" id="9806704at2"/>
<gene>
    <name evidence="2" type="ORF">A11Q_896</name>
</gene>
<dbReference type="Pfam" id="PF00211">
    <property type="entry name" value="Guanylate_cyc"/>
    <property type="match status" value="1"/>
</dbReference>
<dbReference type="Proteomes" id="UP000012040">
    <property type="component" value="Chromosome"/>
</dbReference>
<sequence length="611" mass="69787">MKSKNSSEFKASLVTPLIDVKSHRRVECLWFFDLPVSPSEIWPFMADTSRMNRDLGLPAWNESTVNGEMHVESVSLGRLQKWIEKPWIWLEPTEIQNHRVFSQGWMTEQRGVFKIYPTSSGCRVAVYFQWGFKSVFSQALFQLASNVLKNKFSVFFDHTVQKIKLISHSKKQSSLETVQNSSDASVQTPSRVDQISQEFIVEKKWNDSKRKMFTYFLSEDELSLDRVHPKQVASKMNLSVSQFLFEARDLLNKGFLYLTWDVICPHCRGAVASEKYLSAISNQNKCEACEIEFALDQEESVEVVFKLTDKLRAIQLQQYCAAEPAKKRHIKLCQIVSAAQTRSFSLHLPEGRYRLRGAGFSDMLFTVDKASDVIELVWDSASEIEKIQNINSDFLLTIHNNSNVESEIILEETWWLKDKLLPGEILSMPQFRDLFSTDYLGSGVKLYLGQQVLLFTDIVGSTPLYKDLGDAKAFEAVRRHYEKIERLVLEDKGVLVKFIGDAVMAAYLDLADAVRSSVRIQKEFSDSDEPIKIRVSLNHGPVLCANLNVGLDYFGATVNTAAKIQKWGGAHQIVMTQEIWEQTKSAIEDEILKVETHYDEKLDLNLVVLSV</sequence>
<reference evidence="2 3" key="1">
    <citation type="journal article" date="2013" name="ISME J.">
        <title>By their genes ye shall know them: genomic signatures of predatory bacteria.</title>
        <authorList>
            <person name="Pasternak Z."/>
            <person name="Pietrokovski S."/>
            <person name="Rotem O."/>
            <person name="Gophna U."/>
            <person name="Lurie-Weinberger M.N."/>
            <person name="Jurkevitch E."/>
        </authorList>
    </citation>
    <scope>NUCLEOTIDE SEQUENCE [LARGE SCALE GENOMIC DNA]</scope>
    <source>
        <strain evidence="2 3">JSS</strain>
    </source>
</reference>
<dbReference type="Gene3D" id="3.30.70.1230">
    <property type="entry name" value="Nucleotide cyclase"/>
    <property type="match status" value="1"/>
</dbReference>
<dbReference type="GO" id="GO:0004016">
    <property type="term" value="F:adenylate cyclase activity"/>
    <property type="evidence" value="ECO:0007669"/>
    <property type="project" value="UniProtKB-ARBA"/>
</dbReference>
<dbReference type="SMART" id="SM00044">
    <property type="entry name" value="CYCc"/>
    <property type="match status" value="1"/>
</dbReference>
<dbReference type="PANTHER" id="PTHR43081:SF19">
    <property type="entry name" value="PH-SENSITIVE ADENYLATE CYCLASE RV1264"/>
    <property type="match status" value="1"/>
</dbReference>
<evidence type="ECO:0000259" key="1">
    <source>
        <dbReference type="PROSITE" id="PS50125"/>
    </source>
</evidence>
<dbReference type="SUPFAM" id="SSF55073">
    <property type="entry name" value="Nucleotide cyclase"/>
    <property type="match status" value="1"/>
</dbReference>
<organism evidence="2 3">
    <name type="scientific">Pseudobdellovibrio exovorus JSS</name>
    <dbReference type="NCBI Taxonomy" id="1184267"/>
    <lineage>
        <taxon>Bacteria</taxon>
        <taxon>Pseudomonadati</taxon>
        <taxon>Bdellovibrionota</taxon>
        <taxon>Bdellovibrionia</taxon>
        <taxon>Bdellovibrionales</taxon>
        <taxon>Pseudobdellovibrionaceae</taxon>
        <taxon>Pseudobdellovibrio</taxon>
    </lineage>
</organism>
<dbReference type="GO" id="GO:0006171">
    <property type="term" value="P:cAMP biosynthetic process"/>
    <property type="evidence" value="ECO:0007669"/>
    <property type="project" value="TreeGrafter"/>
</dbReference>
<evidence type="ECO:0000313" key="2">
    <source>
        <dbReference type="EMBL" id="AGH95112.1"/>
    </source>
</evidence>
<dbReference type="InterPro" id="IPR029787">
    <property type="entry name" value="Nucleotide_cyclase"/>
</dbReference>
<dbReference type="PATRIC" id="fig|1184267.3.peg.905"/>
<accession>M4V6W3</accession>
<dbReference type="InterPro" id="IPR001054">
    <property type="entry name" value="A/G_cyclase"/>
</dbReference>
<dbReference type="HOGENOM" id="CLU_030724_0_0_7"/>
<dbReference type="RefSeq" id="WP_015469602.1">
    <property type="nucleotide sequence ID" value="NC_020813.1"/>
</dbReference>
<dbReference type="STRING" id="1184267.A11Q_896"/>
<proteinExistence type="predicted"/>
<dbReference type="GO" id="GO:0035556">
    <property type="term" value="P:intracellular signal transduction"/>
    <property type="evidence" value="ECO:0007669"/>
    <property type="project" value="InterPro"/>
</dbReference>
<keyword evidence="3" id="KW-1185">Reference proteome</keyword>
<protein>
    <recommendedName>
        <fullName evidence="1">Guanylate cyclase domain-containing protein</fullName>
    </recommendedName>
</protein>
<dbReference type="EMBL" id="CP003537">
    <property type="protein sequence ID" value="AGH95112.1"/>
    <property type="molecule type" value="Genomic_DNA"/>
</dbReference>
<dbReference type="SUPFAM" id="SSF55961">
    <property type="entry name" value="Bet v1-like"/>
    <property type="match status" value="1"/>
</dbReference>